<feature type="compositionally biased region" description="Polar residues" evidence="3">
    <location>
        <begin position="551"/>
        <end position="563"/>
    </location>
</feature>
<dbReference type="GO" id="GO:0005516">
    <property type="term" value="F:calmodulin binding"/>
    <property type="evidence" value="ECO:0007669"/>
    <property type="project" value="UniProtKB-KW"/>
</dbReference>
<dbReference type="InterPro" id="IPR000048">
    <property type="entry name" value="IQ_motif_EF-hand-BS"/>
</dbReference>
<organism evidence="4 5">
    <name type="scientific">Digitaria exilis</name>
    <dbReference type="NCBI Taxonomy" id="1010633"/>
    <lineage>
        <taxon>Eukaryota</taxon>
        <taxon>Viridiplantae</taxon>
        <taxon>Streptophyta</taxon>
        <taxon>Embryophyta</taxon>
        <taxon>Tracheophyta</taxon>
        <taxon>Spermatophyta</taxon>
        <taxon>Magnoliopsida</taxon>
        <taxon>Liliopsida</taxon>
        <taxon>Poales</taxon>
        <taxon>Poaceae</taxon>
        <taxon>PACMAD clade</taxon>
        <taxon>Panicoideae</taxon>
        <taxon>Panicodae</taxon>
        <taxon>Paniceae</taxon>
        <taxon>Anthephorinae</taxon>
        <taxon>Digitaria</taxon>
    </lineage>
</organism>
<evidence type="ECO:0000256" key="3">
    <source>
        <dbReference type="SAM" id="MobiDB-lite"/>
    </source>
</evidence>
<comment type="similarity">
    <text evidence="2">Belongs to the IQD family.</text>
</comment>
<keyword evidence="5" id="KW-1185">Reference proteome</keyword>
<proteinExistence type="inferred from homology"/>
<dbReference type="Pfam" id="PF00612">
    <property type="entry name" value="IQ"/>
    <property type="match status" value="1"/>
</dbReference>
<dbReference type="PANTHER" id="PTHR32295:SF113">
    <property type="entry name" value="PROTEIN IQ-DOMAIN 14"/>
    <property type="match status" value="1"/>
</dbReference>
<dbReference type="PROSITE" id="PS50096">
    <property type="entry name" value="IQ"/>
    <property type="match status" value="1"/>
</dbReference>
<feature type="region of interest" description="Disordered" evidence="3">
    <location>
        <begin position="527"/>
        <end position="574"/>
    </location>
</feature>
<dbReference type="SMART" id="SM00015">
    <property type="entry name" value="IQ"/>
    <property type="match status" value="1"/>
</dbReference>
<evidence type="ECO:0000256" key="1">
    <source>
        <dbReference type="ARBA" id="ARBA00022860"/>
    </source>
</evidence>
<dbReference type="CDD" id="cd23767">
    <property type="entry name" value="IQCD"/>
    <property type="match status" value="1"/>
</dbReference>
<dbReference type="Proteomes" id="UP000636709">
    <property type="component" value="Unassembled WGS sequence"/>
</dbReference>
<feature type="region of interest" description="Disordered" evidence="3">
    <location>
        <begin position="16"/>
        <end position="65"/>
    </location>
</feature>
<dbReference type="PANTHER" id="PTHR32295">
    <property type="entry name" value="IQ-DOMAIN 5-RELATED"/>
    <property type="match status" value="1"/>
</dbReference>
<keyword evidence="1" id="KW-0112">Calmodulin-binding</keyword>
<sequence length="574" mass="63468">MGKKGSWFTALKKAFTSSPKEKPTNVHQLVPQYPPPHGYPREKKRWGGFGRPRPHNAEPASPATGGALINIPLYREPSSIEKILGDAEMDQQRQYFSATTRAQYHITPARPTTTAVAISAAASPLPQPVAITPRERAREVKDKAAAVVLPLPLPPPSSPPPLIRRFDHDREQQHKLQQLQQQSRAETTEWRQQPRRHRAARQRAPPPDTARTAAVAIQAAFRGYMARRNYRSLRGLIRLQGVMRGAGVRRQTAQTMRCMQTLVRVQAQVRASRVDAMERRNRQHHGALLRDGGRWRAGSQDGGIWDDSQLTPEEADARTKRKVEAVIKRERALAYAYSHQLLKATPMAAHAILADLQSGRNPWWWTPIDRRHDDMEPSYRPFDAVITNKPRPSLTIAHRDMTTPMMATSTAATPARSVVSSAAVAYSSRPRATRPAVAKPSMTMSHAGSMSIRDDESLTSCPAFSGGVPNYMTPTVSASAKAKARAQLLLRQQEKQQKAAQEKPRFSFGLGQSIGSWAKSPFWKPTGGEQLSSRVATPAASVAGGRHRSTRSISGLSVDSTMSMPAGLGRRPFK</sequence>
<name>A0A835FHX8_9POAL</name>
<evidence type="ECO:0000313" key="4">
    <source>
        <dbReference type="EMBL" id="KAF8755848.1"/>
    </source>
</evidence>
<evidence type="ECO:0008006" key="6">
    <source>
        <dbReference type="Google" id="ProtNLM"/>
    </source>
</evidence>
<reference evidence="4" key="1">
    <citation type="submission" date="2020-07" db="EMBL/GenBank/DDBJ databases">
        <title>Genome sequence and genetic diversity analysis of an under-domesticated orphan crop, white fonio (Digitaria exilis).</title>
        <authorList>
            <person name="Bennetzen J.L."/>
            <person name="Chen S."/>
            <person name="Ma X."/>
            <person name="Wang X."/>
            <person name="Yssel A.E.J."/>
            <person name="Chaluvadi S.R."/>
            <person name="Johnson M."/>
            <person name="Gangashetty P."/>
            <person name="Hamidou F."/>
            <person name="Sanogo M.D."/>
            <person name="Zwaenepoel A."/>
            <person name="Wallace J."/>
            <person name="Van De Peer Y."/>
            <person name="Van Deynze A."/>
        </authorList>
    </citation>
    <scope>NUCLEOTIDE SEQUENCE</scope>
    <source>
        <tissue evidence="4">Leaves</tissue>
    </source>
</reference>
<feature type="region of interest" description="Disordered" evidence="3">
    <location>
        <begin position="170"/>
        <end position="211"/>
    </location>
</feature>
<dbReference type="AlphaFoldDB" id="A0A835FHX8"/>
<dbReference type="OrthoDB" id="753382at2759"/>
<gene>
    <name evidence="4" type="ORF">HU200_011324</name>
</gene>
<comment type="caution">
    <text evidence="4">The sequence shown here is derived from an EMBL/GenBank/DDBJ whole genome shotgun (WGS) entry which is preliminary data.</text>
</comment>
<evidence type="ECO:0000313" key="5">
    <source>
        <dbReference type="Proteomes" id="UP000636709"/>
    </source>
</evidence>
<protein>
    <recommendedName>
        <fullName evidence="6">DUF4005 domain-containing protein</fullName>
    </recommendedName>
</protein>
<dbReference type="EMBL" id="JACEFO010000825">
    <property type="protein sequence ID" value="KAF8755848.1"/>
    <property type="molecule type" value="Genomic_DNA"/>
</dbReference>
<accession>A0A835FHX8</accession>
<evidence type="ECO:0000256" key="2">
    <source>
        <dbReference type="ARBA" id="ARBA00024341"/>
    </source>
</evidence>